<evidence type="ECO:0000256" key="1">
    <source>
        <dbReference type="ARBA" id="ARBA00015278"/>
    </source>
</evidence>
<evidence type="ECO:0000256" key="2">
    <source>
        <dbReference type="ARBA" id="ARBA00023231"/>
    </source>
</evidence>
<keyword evidence="2" id="KW-0535">Nitrogen fixation</keyword>
<dbReference type="SUPFAM" id="SSF82649">
    <property type="entry name" value="SufE/NifU"/>
    <property type="match status" value="1"/>
</dbReference>
<feature type="domain" description="NIF system FeS cluster assembly NifU C-terminal" evidence="3">
    <location>
        <begin position="234"/>
        <end position="303"/>
    </location>
</feature>
<name>A0ABT7QQX8_9BACT</name>
<comment type="caution">
    <text evidence="5">The sequence shown here is derived from an EMBL/GenBank/DDBJ whole genome shotgun (WGS) entry which is preliminary data.</text>
</comment>
<dbReference type="SUPFAM" id="SSF117916">
    <property type="entry name" value="Fe-S cluster assembly (FSCA) domain-like"/>
    <property type="match status" value="1"/>
</dbReference>
<dbReference type="Gene3D" id="3.30.300.130">
    <property type="entry name" value="Fe-S cluster assembly (FSCA)"/>
    <property type="match status" value="1"/>
</dbReference>
<dbReference type="InterPro" id="IPR001075">
    <property type="entry name" value="NIF_FeS_clus_asmbl_NifU_C"/>
</dbReference>
<dbReference type="Proteomes" id="UP001169066">
    <property type="component" value="Unassembled WGS sequence"/>
</dbReference>
<reference evidence="5" key="1">
    <citation type="submission" date="2023-01" db="EMBL/GenBank/DDBJ databases">
        <title>Sulfurovum sp. XTW-4 genome assembly.</title>
        <authorList>
            <person name="Wang J."/>
        </authorList>
    </citation>
    <scope>NUCLEOTIDE SEQUENCE</scope>
    <source>
        <strain evidence="5">XTW-4</strain>
    </source>
</reference>
<accession>A0ABT7QQX8</accession>
<keyword evidence="6" id="KW-1185">Reference proteome</keyword>
<dbReference type="InterPro" id="IPR034904">
    <property type="entry name" value="FSCA_dom_sf"/>
</dbReference>
<protein>
    <recommendedName>
        <fullName evidence="1">Nitrogen fixation protein NifU</fullName>
    </recommendedName>
</protein>
<evidence type="ECO:0000259" key="3">
    <source>
        <dbReference type="Pfam" id="PF01106"/>
    </source>
</evidence>
<dbReference type="Gene3D" id="3.90.1010.10">
    <property type="match status" value="1"/>
</dbReference>
<feature type="domain" description="NIF system FeS cluster assembly NifU N-terminal" evidence="4">
    <location>
        <begin position="9"/>
        <end position="144"/>
    </location>
</feature>
<evidence type="ECO:0000313" key="6">
    <source>
        <dbReference type="Proteomes" id="UP001169066"/>
    </source>
</evidence>
<evidence type="ECO:0000259" key="4">
    <source>
        <dbReference type="Pfam" id="PF01592"/>
    </source>
</evidence>
<gene>
    <name evidence="5" type="ORF">PF327_04280</name>
</gene>
<dbReference type="Pfam" id="PF01106">
    <property type="entry name" value="NifU"/>
    <property type="match status" value="1"/>
</dbReference>
<dbReference type="EMBL" id="JAQIBC010000002">
    <property type="protein sequence ID" value="MDM5263405.1"/>
    <property type="molecule type" value="Genomic_DNA"/>
</dbReference>
<dbReference type="RefSeq" id="WP_008242765.1">
    <property type="nucleotide sequence ID" value="NZ_JAQIBC010000002.1"/>
</dbReference>
<dbReference type="InterPro" id="IPR002871">
    <property type="entry name" value="NIF_FeS_clus_asmbl_NifU_N"/>
</dbReference>
<organism evidence="5 6">
    <name type="scientific">Sulfurovum xiamenensis</name>
    <dbReference type="NCBI Taxonomy" id="3019066"/>
    <lineage>
        <taxon>Bacteria</taxon>
        <taxon>Pseudomonadati</taxon>
        <taxon>Campylobacterota</taxon>
        <taxon>Epsilonproteobacteria</taxon>
        <taxon>Campylobacterales</taxon>
        <taxon>Sulfurovaceae</taxon>
        <taxon>Sulfurovum</taxon>
    </lineage>
</organism>
<dbReference type="Pfam" id="PF01592">
    <property type="entry name" value="NifU_N"/>
    <property type="match status" value="1"/>
</dbReference>
<sequence>MDQETNDEYGIKVAMFINEPKYLGTISEEEAEELGASLFSYTYGDEALGYKLTLYWAINTREDSIVLARYTYEGIASGIAVNHMLALISTNKSIPQINDITYKALERLLRDNPTMEALPSSERYTITFAIDAAKLAVKEYIHKPLNHEEKTVPCKDSPMSIASIKESIELHNIDTLEGLVEYTKAGSSDTDCKENLSAFIEAHQKILAEEEEAEKALAAIPFRELSPEYRVMAVETAIDNTVRQFLIMDGGDIDVLNVKENGEIFEVYISYLGACSDCSSSGTGTLQAIQNALRDKLDPNIYVIAI</sequence>
<evidence type="ECO:0000313" key="5">
    <source>
        <dbReference type="EMBL" id="MDM5263405.1"/>
    </source>
</evidence>
<proteinExistence type="predicted"/>